<dbReference type="AlphaFoldDB" id="A0A0G1HKG3"/>
<evidence type="ECO:0000259" key="8">
    <source>
        <dbReference type="PROSITE" id="PS51855"/>
    </source>
</evidence>
<evidence type="ECO:0000256" key="1">
    <source>
        <dbReference type="ARBA" id="ARBA00004844"/>
    </source>
</evidence>
<dbReference type="PANTHER" id="PTHR11692">
    <property type="entry name" value="BIFUNCTIONAL PURINE BIOSYNTHESIS PROTEIN PURH"/>
    <property type="match status" value="1"/>
</dbReference>
<evidence type="ECO:0000313" key="9">
    <source>
        <dbReference type="EMBL" id="KKT11374.1"/>
    </source>
</evidence>
<dbReference type="GO" id="GO:0004643">
    <property type="term" value="F:phosphoribosylaminoimidazolecarboxamide formyltransferase activity"/>
    <property type="evidence" value="ECO:0007669"/>
    <property type="project" value="InterPro"/>
</dbReference>
<comment type="pathway">
    <text evidence="2">Purine metabolism; IMP biosynthesis via de novo pathway; 5-formamido-1-(5-phospho-D-ribosyl)imidazole-4-carboxamide from 5-amino-1-(5-phospho-D-ribosyl)imidazole-4-carboxamide (10-formyl THF route): step 1/1.</text>
</comment>
<dbReference type="PANTHER" id="PTHR11692:SF0">
    <property type="entry name" value="BIFUNCTIONAL PURINE BIOSYNTHESIS PROTEIN ATIC"/>
    <property type="match status" value="1"/>
</dbReference>
<dbReference type="GO" id="GO:0003937">
    <property type="term" value="F:IMP cyclohydrolase activity"/>
    <property type="evidence" value="ECO:0007669"/>
    <property type="project" value="InterPro"/>
</dbReference>
<evidence type="ECO:0000256" key="5">
    <source>
        <dbReference type="ARBA" id="ARBA00022755"/>
    </source>
</evidence>
<dbReference type="PIRSF" id="PIRSF000414">
    <property type="entry name" value="AICARFT_IMPCHas"/>
    <property type="match status" value="1"/>
</dbReference>
<feature type="domain" description="MGS-like" evidence="8">
    <location>
        <begin position="1"/>
        <end position="147"/>
    </location>
</feature>
<dbReference type="Pfam" id="PF02142">
    <property type="entry name" value="MGS"/>
    <property type="match status" value="1"/>
</dbReference>
<dbReference type="InterPro" id="IPR036914">
    <property type="entry name" value="MGS-like_dom_sf"/>
</dbReference>
<evidence type="ECO:0000313" key="10">
    <source>
        <dbReference type="Proteomes" id="UP000033907"/>
    </source>
</evidence>
<dbReference type="SMART" id="SM00798">
    <property type="entry name" value="AICARFT_IMPCHas"/>
    <property type="match status" value="1"/>
</dbReference>
<protein>
    <submittedName>
        <fullName evidence="9">Bifunctional purine biosynthesis protein PurH</fullName>
    </submittedName>
</protein>
<dbReference type="InterPro" id="IPR024051">
    <property type="entry name" value="AICAR_Tfase_dup_dom_sf"/>
</dbReference>
<name>A0A0G1HKG3_9BACT</name>
<dbReference type="Proteomes" id="UP000033907">
    <property type="component" value="Unassembled WGS sequence"/>
</dbReference>
<organism evidence="9 10">
    <name type="scientific">Candidatus Nomurabacteria bacterium GW2011_GWF2_43_24</name>
    <dbReference type="NCBI Taxonomy" id="1618778"/>
    <lineage>
        <taxon>Bacteria</taxon>
        <taxon>Candidatus Nomuraibacteriota</taxon>
    </lineage>
</organism>
<accession>A0A0G1HKG3</accession>
<dbReference type="Gene3D" id="3.40.140.20">
    <property type="match status" value="2"/>
</dbReference>
<dbReference type="InterPro" id="IPR002695">
    <property type="entry name" value="PurH-like"/>
</dbReference>
<comment type="similarity">
    <text evidence="3">Belongs to the PurH family.</text>
</comment>
<keyword evidence="5" id="KW-0658">Purine biosynthesis</keyword>
<gene>
    <name evidence="9" type="ORF">UV91_C0006G0003</name>
</gene>
<evidence type="ECO:0000256" key="6">
    <source>
        <dbReference type="ARBA" id="ARBA00022801"/>
    </source>
</evidence>
<dbReference type="SUPFAM" id="SSF52335">
    <property type="entry name" value="Methylglyoxal synthase-like"/>
    <property type="match status" value="1"/>
</dbReference>
<evidence type="ECO:0000256" key="2">
    <source>
        <dbReference type="ARBA" id="ARBA00004954"/>
    </source>
</evidence>
<dbReference type="SMART" id="SM00851">
    <property type="entry name" value="MGS"/>
    <property type="match status" value="1"/>
</dbReference>
<proteinExistence type="inferred from homology"/>
<reference evidence="9 10" key="1">
    <citation type="journal article" date="2015" name="Nature">
        <title>rRNA introns, odd ribosomes, and small enigmatic genomes across a large radiation of phyla.</title>
        <authorList>
            <person name="Brown C.T."/>
            <person name="Hug L.A."/>
            <person name="Thomas B.C."/>
            <person name="Sharon I."/>
            <person name="Castelle C.J."/>
            <person name="Singh A."/>
            <person name="Wilkins M.J."/>
            <person name="Williams K.H."/>
            <person name="Banfield J.F."/>
        </authorList>
    </citation>
    <scope>NUCLEOTIDE SEQUENCE [LARGE SCALE GENOMIC DNA]</scope>
</reference>
<evidence type="ECO:0000256" key="7">
    <source>
        <dbReference type="ARBA" id="ARBA00023268"/>
    </source>
</evidence>
<dbReference type="Gene3D" id="3.40.50.1380">
    <property type="entry name" value="Methylglyoxal synthase-like domain"/>
    <property type="match status" value="1"/>
</dbReference>
<comment type="pathway">
    <text evidence="1">Purine metabolism; IMP biosynthesis via de novo pathway; IMP from 5-formamido-1-(5-phospho-D-ribosyl)imidazole-4-carboxamide: step 1/1.</text>
</comment>
<evidence type="ECO:0000256" key="4">
    <source>
        <dbReference type="ARBA" id="ARBA00022679"/>
    </source>
</evidence>
<dbReference type="PROSITE" id="PS51855">
    <property type="entry name" value="MGS"/>
    <property type="match status" value="1"/>
</dbReference>
<dbReference type="EMBL" id="LCGH01000006">
    <property type="protein sequence ID" value="KKT11374.1"/>
    <property type="molecule type" value="Genomic_DNA"/>
</dbReference>
<keyword evidence="7" id="KW-0511">Multifunctional enzyme</keyword>
<dbReference type="Pfam" id="PF01808">
    <property type="entry name" value="AICARFT_IMPCHas"/>
    <property type="match status" value="1"/>
</dbReference>
<comment type="caution">
    <text evidence="9">The sequence shown here is derived from an EMBL/GenBank/DDBJ whole genome shotgun (WGS) entry which is preliminary data.</text>
</comment>
<dbReference type="InterPro" id="IPR011607">
    <property type="entry name" value="MGS-like_dom"/>
</dbReference>
<evidence type="ECO:0000256" key="3">
    <source>
        <dbReference type="ARBA" id="ARBA00007667"/>
    </source>
</evidence>
<dbReference type="CDD" id="cd01421">
    <property type="entry name" value="IMPCH"/>
    <property type="match status" value="1"/>
</dbReference>
<keyword evidence="4" id="KW-0808">Transferase</keyword>
<dbReference type="UniPathway" id="UPA00074">
    <property type="reaction ID" value="UER00133"/>
</dbReference>
<keyword evidence="6" id="KW-0378">Hydrolase</keyword>
<dbReference type="InterPro" id="IPR016193">
    <property type="entry name" value="Cytidine_deaminase-like"/>
</dbReference>
<dbReference type="SUPFAM" id="SSF53927">
    <property type="entry name" value="Cytidine deaminase-like"/>
    <property type="match status" value="1"/>
</dbReference>
<sequence length="575" mass="62099">MQARQKTALISVYNKEGIADFARELTSLGWKIISSGGTAKHLSGAGIPVTDVAEITGMSAILSHRVVTLHPKIQGGLLALDTPEHLAELEKYGIPYIDMVCCDLYPLENEIGNPDATRESVIEKTDIGGPTMLRSGAKDRRITICDSADRVKVIEWLKSGEPERDNFLNNLAAKAEETVSRYCGLSAEYHSGGKYKNIFGKRFLECAYGENACQTPASLYRVHGGGKDPLAIVNWQLVAGSPVSYNNICDLDRMMQTMTHIGAGLEKNFPPKANQPRAGRIPHIAIGAKHGNACGAAIGGSEIEAIDKMLIGDLRAIFGGSVMLNFPADEKIADELIHKYAGEGRRLLDIVAAPSFSNEAVEILSRKKGKCRLLANPAISKAGLSALDNAIRFRYVRGGFLAQPNYTFIPKLSKLSKTVFDTKDAAGLSKTVFDSILKDVILAWAIGSTSNSNTITIVKDGRLYGNGVGQQDRVGAAKLAIFHADDTTNFTKDLEVLPPLGGKTSKLADLENAVAYSDSFFPFPDAPEVLISRGVKTIFSTSGSVNDEKIIELCKNKGVNLILLPDAEARGFYQH</sequence>
<dbReference type="GO" id="GO:0006189">
    <property type="term" value="P:'de novo' IMP biosynthetic process"/>
    <property type="evidence" value="ECO:0007669"/>
    <property type="project" value="UniProtKB-UniPathway"/>
</dbReference>
<dbReference type="GO" id="GO:0005829">
    <property type="term" value="C:cytosol"/>
    <property type="evidence" value="ECO:0007669"/>
    <property type="project" value="TreeGrafter"/>
</dbReference>